<dbReference type="Proteomes" id="UP000324222">
    <property type="component" value="Unassembled WGS sequence"/>
</dbReference>
<dbReference type="AlphaFoldDB" id="A0A5B7IZX6"/>
<gene>
    <name evidence="1" type="ORF">E2C01_081832</name>
</gene>
<reference evidence="1 2" key="1">
    <citation type="submission" date="2019-05" db="EMBL/GenBank/DDBJ databases">
        <title>Another draft genome of Portunus trituberculatus and its Hox gene families provides insights of decapod evolution.</title>
        <authorList>
            <person name="Jeong J.-H."/>
            <person name="Song I."/>
            <person name="Kim S."/>
            <person name="Choi T."/>
            <person name="Kim D."/>
            <person name="Ryu S."/>
            <person name="Kim W."/>
        </authorList>
    </citation>
    <scope>NUCLEOTIDE SEQUENCE [LARGE SCALE GENOMIC DNA]</scope>
    <source>
        <tissue evidence="1">Muscle</tissue>
    </source>
</reference>
<comment type="caution">
    <text evidence="1">The sequence shown here is derived from an EMBL/GenBank/DDBJ whole genome shotgun (WGS) entry which is preliminary data.</text>
</comment>
<name>A0A5B7IZX6_PORTR</name>
<evidence type="ECO:0000313" key="2">
    <source>
        <dbReference type="Proteomes" id="UP000324222"/>
    </source>
</evidence>
<protein>
    <submittedName>
        <fullName evidence="1">Uncharacterized protein</fullName>
    </submittedName>
</protein>
<sequence length="42" mass="4706">MMAVRNEATLSTSAALSSVAGTRCRCILLHLRMQLFKSWTSY</sequence>
<proteinExistence type="predicted"/>
<keyword evidence="2" id="KW-1185">Reference proteome</keyword>
<dbReference type="EMBL" id="VSRR010073178">
    <property type="protein sequence ID" value="MPC86987.1"/>
    <property type="molecule type" value="Genomic_DNA"/>
</dbReference>
<evidence type="ECO:0000313" key="1">
    <source>
        <dbReference type="EMBL" id="MPC86987.1"/>
    </source>
</evidence>
<organism evidence="1 2">
    <name type="scientific">Portunus trituberculatus</name>
    <name type="common">Swimming crab</name>
    <name type="synonym">Neptunus trituberculatus</name>
    <dbReference type="NCBI Taxonomy" id="210409"/>
    <lineage>
        <taxon>Eukaryota</taxon>
        <taxon>Metazoa</taxon>
        <taxon>Ecdysozoa</taxon>
        <taxon>Arthropoda</taxon>
        <taxon>Crustacea</taxon>
        <taxon>Multicrustacea</taxon>
        <taxon>Malacostraca</taxon>
        <taxon>Eumalacostraca</taxon>
        <taxon>Eucarida</taxon>
        <taxon>Decapoda</taxon>
        <taxon>Pleocyemata</taxon>
        <taxon>Brachyura</taxon>
        <taxon>Eubrachyura</taxon>
        <taxon>Portunoidea</taxon>
        <taxon>Portunidae</taxon>
        <taxon>Portuninae</taxon>
        <taxon>Portunus</taxon>
    </lineage>
</organism>
<accession>A0A5B7IZX6</accession>